<evidence type="ECO:0000256" key="1">
    <source>
        <dbReference type="ARBA" id="ARBA00004141"/>
    </source>
</evidence>
<accession>I0KFA8</accession>
<keyword evidence="4" id="KW-0378">Hydrolase</keyword>
<dbReference type="HOGENOM" id="CLU_055068_3_0_10"/>
<dbReference type="Pfam" id="PF01694">
    <property type="entry name" value="Rhomboid"/>
    <property type="match status" value="1"/>
</dbReference>
<comment type="similarity">
    <text evidence="2">Belongs to the peptidase S54 family.</text>
</comment>
<dbReference type="STRING" id="1166018.FAES_4812"/>
<keyword evidence="5 7" id="KW-1133">Transmembrane helix</keyword>
<feature type="transmembrane region" description="Helical" evidence="7">
    <location>
        <begin position="193"/>
        <end position="211"/>
    </location>
</feature>
<organism evidence="9 10">
    <name type="scientific">Fibrella aestuarina BUZ 2</name>
    <dbReference type="NCBI Taxonomy" id="1166018"/>
    <lineage>
        <taxon>Bacteria</taxon>
        <taxon>Pseudomonadati</taxon>
        <taxon>Bacteroidota</taxon>
        <taxon>Cytophagia</taxon>
        <taxon>Cytophagales</taxon>
        <taxon>Spirosomataceae</taxon>
        <taxon>Fibrella</taxon>
    </lineage>
</organism>
<dbReference type="AlphaFoldDB" id="I0KFA8"/>
<dbReference type="PANTHER" id="PTHR43731">
    <property type="entry name" value="RHOMBOID PROTEASE"/>
    <property type="match status" value="1"/>
</dbReference>
<feature type="domain" description="Peptidase S54 rhomboid" evidence="8">
    <location>
        <begin position="73"/>
        <end position="208"/>
    </location>
</feature>
<feature type="transmembrane region" description="Helical" evidence="7">
    <location>
        <begin position="114"/>
        <end position="133"/>
    </location>
</feature>
<evidence type="ECO:0000313" key="10">
    <source>
        <dbReference type="Proteomes" id="UP000011058"/>
    </source>
</evidence>
<evidence type="ECO:0000256" key="3">
    <source>
        <dbReference type="ARBA" id="ARBA00022692"/>
    </source>
</evidence>
<feature type="transmembrane region" description="Helical" evidence="7">
    <location>
        <begin position="78"/>
        <end position="102"/>
    </location>
</feature>
<evidence type="ECO:0000256" key="5">
    <source>
        <dbReference type="ARBA" id="ARBA00022989"/>
    </source>
</evidence>
<evidence type="ECO:0000256" key="6">
    <source>
        <dbReference type="ARBA" id="ARBA00023136"/>
    </source>
</evidence>
<feature type="transmembrane region" description="Helical" evidence="7">
    <location>
        <begin position="168"/>
        <end position="187"/>
    </location>
</feature>
<dbReference type="InterPro" id="IPR022764">
    <property type="entry name" value="Peptidase_S54_rhomboid_dom"/>
</dbReference>
<dbReference type="EMBL" id="HE796683">
    <property type="protein sequence ID" value="CCH02811.1"/>
    <property type="molecule type" value="Genomic_DNA"/>
</dbReference>
<keyword evidence="10" id="KW-1185">Reference proteome</keyword>
<dbReference type="GO" id="GO:0004252">
    <property type="term" value="F:serine-type endopeptidase activity"/>
    <property type="evidence" value="ECO:0007669"/>
    <property type="project" value="InterPro"/>
</dbReference>
<keyword evidence="6 7" id="KW-0472">Membrane</keyword>
<evidence type="ECO:0000313" key="9">
    <source>
        <dbReference type="EMBL" id="CCH02811.1"/>
    </source>
</evidence>
<dbReference type="KEGG" id="fae:FAES_4812"/>
<evidence type="ECO:0000256" key="2">
    <source>
        <dbReference type="ARBA" id="ARBA00009045"/>
    </source>
</evidence>
<dbReference type="GO" id="GO:0006508">
    <property type="term" value="P:proteolysis"/>
    <property type="evidence" value="ECO:0007669"/>
    <property type="project" value="UniProtKB-KW"/>
</dbReference>
<feature type="transmembrane region" description="Helical" evidence="7">
    <location>
        <begin position="27"/>
        <end position="52"/>
    </location>
</feature>
<dbReference type="InterPro" id="IPR050925">
    <property type="entry name" value="Rhomboid_protease_S54"/>
</dbReference>
<dbReference type="PANTHER" id="PTHR43731:SF14">
    <property type="entry name" value="PRESENILIN-ASSOCIATED RHOMBOID-LIKE PROTEIN, MITOCHONDRIAL"/>
    <property type="match status" value="1"/>
</dbReference>
<dbReference type="Proteomes" id="UP000011058">
    <property type="component" value="Chromosome"/>
</dbReference>
<evidence type="ECO:0000256" key="7">
    <source>
        <dbReference type="SAM" id="Phobius"/>
    </source>
</evidence>
<evidence type="ECO:0000256" key="4">
    <source>
        <dbReference type="ARBA" id="ARBA00022801"/>
    </source>
</evidence>
<feature type="transmembrane region" description="Helical" evidence="7">
    <location>
        <begin position="139"/>
        <end position="161"/>
    </location>
</feature>
<dbReference type="InterPro" id="IPR035952">
    <property type="entry name" value="Rhomboid-like_sf"/>
</dbReference>
<feature type="transmembrane region" description="Helical" evidence="7">
    <location>
        <begin position="223"/>
        <end position="246"/>
    </location>
</feature>
<dbReference type="GO" id="GO:0016020">
    <property type="term" value="C:membrane"/>
    <property type="evidence" value="ECO:0007669"/>
    <property type="project" value="UniProtKB-SubCell"/>
</dbReference>
<reference evidence="9 10" key="1">
    <citation type="journal article" date="2012" name="J. Bacteriol.">
        <title>Genome Sequence of Fibrella aestuarina BUZ 2T, a Filamentous Marine Bacterium.</title>
        <authorList>
            <person name="Filippini M."/>
            <person name="Qi W."/>
            <person name="Blom J."/>
            <person name="Goesmann A."/>
            <person name="Smits T.H."/>
            <person name="Bagheri H.C."/>
        </authorList>
    </citation>
    <scope>NUCLEOTIDE SEQUENCE [LARGE SCALE GENOMIC DNA]</scope>
    <source>
        <strain evidence="10">BUZ 2T</strain>
    </source>
</reference>
<dbReference type="Gene3D" id="1.20.1540.10">
    <property type="entry name" value="Rhomboid-like"/>
    <property type="match status" value="1"/>
</dbReference>
<keyword evidence="3 7" id="KW-0812">Transmembrane</keyword>
<sequence>MDMNTTQPPSTSPSGSLRDVFWPRPGYVATPILMGINILVFVGMVLTGVNIMSPTGQDLVNWGANYTPLTYGGQPWRLLTACFLHIGLIHIVVNMMSLRVLGSQIEPLLGTSRFAVGYVVTGLTGSLVSLWWHDMVVSAGASGAIFGIEGMLVGLLLTNLFDAAARKALLKNSLSVVGINLLIGAGIGADNAAHLGGFLGGLLVGLSYYYVIRAELGWPAPRLLARNAVAFGLSALVVVVLALFVFSRSPL</sequence>
<evidence type="ECO:0000259" key="8">
    <source>
        <dbReference type="Pfam" id="PF01694"/>
    </source>
</evidence>
<dbReference type="SUPFAM" id="SSF144091">
    <property type="entry name" value="Rhomboid-like"/>
    <property type="match status" value="1"/>
</dbReference>
<proteinExistence type="inferred from homology"/>
<gene>
    <name evidence="9" type="primary">glpG</name>
    <name evidence="9" type="ORF">FAES_4812</name>
</gene>
<keyword evidence="9" id="KW-0645">Protease</keyword>
<comment type="subcellular location">
    <subcellularLocation>
        <location evidence="1">Membrane</location>
        <topology evidence="1">Multi-pass membrane protein</topology>
    </subcellularLocation>
</comment>
<dbReference type="eggNOG" id="COG0705">
    <property type="taxonomic scope" value="Bacteria"/>
</dbReference>
<name>I0KFA8_9BACT</name>
<protein>
    <submittedName>
        <fullName evidence="9">Rhomboid protease gluP</fullName>
    </submittedName>
</protein>